<evidence type="ECO:0000313" key="7">
    <source>
        <dbReference type="Proteomes" id="UP000032180"/>
    </source>
</evidence>
<sequence>MHVCFHGGGGGDGRAGATIAKSIVEFTKILIGRGAPRRRCKDAAATAAAAASAKIAPAQMQEEEDQDGKSNTPKRQEFCDKCCSSLPEAATAAEEWEAEPEPGVVLTLAARRDGVGNRLRRIRFSEEAFDPSAAQCWWARNHHRIAELYTLVADDSDDTSDDAMLPATPCQSEAEEEEEEESSRSPSTSNSTFSGGGESAGTVGSPILGLVTDASVAGDRNPSPAAAEAWREWVEEYEPGVFITVRAYTGHRLELRCVELSRERFGEVKARVWWEENKARLHHLYSF</sequence>
<protein>
    <recommendedName>
        <fullName evidence="5">BRX domain-containing protein</fullName>
    </recommendedName>
</protein>
<feature type="domain" description="BRX" evidence="5">
    <location>
        <begin position="94"/>
        <end position="150"/>
    </location>
</feature>
<comment type="subcellular location">
    <subcellularLocation>
        <location evidence="1">Nucleus</location>
    </subcellularLocation>
</comment>
<dbReference type="InterPro" id="IPR044532">
    <property type="entry name" value="BRX-like"/>
</dbReference>
<dbReference type="EnsemblPlants" id="LPERR12G04920.1">
    <property type="protein sequence ID" value="LPERR12G04920.1"/>
    <property type="gene ID" value="LPERR12G04920"/>
</dbReference>
<dbReference type="Pfam" id="PF08381">
    <property type="entry name" value="BRX"/>
    <property type="match status" value="2"/>
</dbReference>
<proteinExistence type="inferred from homology"/>
<name>A0A0D9XXM6_9ORYZ</name>
<dbReference type="STRING" id="77586.A0A0D9XXM6"/>
<dbReference type="Gramene" id="LPERR12G04920.1">
    <property type="protein sequence ID" value="LPERR12G04920.1"/>
    <property type="gene ID" value="LPERR12G04920"/>
</dbReference>
<evidence type="ECO:0000313" key="6">
    <source>
        <dbReference type="EnsemblPlants" id="LPERR12G04920.1"/>
    </source>
</evidence>
<dbReference type="GO" id="GO:0005634">
    <property type="term" value="C:nucleus"/>
    <property type="evidence" value="ECO:0007669"/>
    <property type="project" value="UniProtKB-SubCell"/>
</dbReference>
<dbReference type="AlphaFoldDB" id="A0A0D9XXM6"/>
<comment type="similarity">
    <text evidence="2">Belongs to the BRX family.</text>
</comment>
<keyword evidence="3" id="KW-0539">Nucleus</keyword>
<reference evidence="7" key="2">
    <citation type="submission" date="2013-12" db="EMBL/GenBank/DDBJ databases">
        <authorList>
            <person name="Yu Y."/>
            <person name="Lee S."/>
            <person name="de Baynast K."/>
            <person name="Wissotski M."/>
            <person name="Liu L."/>
            <person name="Talag J."/>
            <person name="Goicoechea J."/>
            <person name="Angelova A."/>
            <person name="Jetty R."/>
            <person name="Kudrna D."/>
            <person name="Golser W."/>
            <person name="Rivera L."/>
            <person name="Zhang J."/>
            <person name="Wing R."/>
        </authorList>
    </citation>
    <scope>NUCLEOTIDE SEQUENCE</scope>
</reference>
<dbReference type="InterPro" id="IPR013591">
    <property type="entry name" value="Brevis_radix_dom"/>
</dbReference>
<keyword evidence="7" id="KW-1185">Reference proteome</keyword>
<evidence type="ECO:0000256" key="4">
    <source>
        <dbReference type="SAM" id="MobiDB-lite"/>
    </source>
</evidence>
<accession>A0A0D9XXM6</accession>
<organism evidence="6 7">
    <name type="scientific">Leersia perrieri</name>
    <dbReference type="NCBI Taxonomy" id="77586"/>
    <lineage>
        <taxon>Eukaryota</taxon>
        <taxon>Viridiplantae</taxon>
        <taxon>Streptophyta</taxon>
        <taxon>Embryophyta</taxon>
        <taxon>Tracheophyta</taxon>
        <taxon>Spermatophyta</taxon>
        <taxon>Magnoliopsida</taxon>
        <taxon>Liliopsida</taxon>
        <taxon>Poales</taxon>
        <taxon>Poaceae</taxon>
        <taxon>BOP clade</taxon>
        <taxon>Oryzoideae</taxon>
        <taxon>Oryzeae</taxon>
        <taxon>Oryzinae</taxon>
        <taxon>Leersia</taxon>
    </lineage>
</organism>
<evidence type="ECO:0000256" key="2">
    <source>
        <dbReference type="ARBA" id="ARBA00009057"/>
    </source>
</evidence>
<dbReference type="eggNOG" id="ENOG502RRRS">
    <property type="taxonomic scope" value="Eukaryota"/>
</dbReference>
<dbReference type="PANTHER" id="PTHR46058">
    <property type="entry name" value="PROTEIN BREVIS RADIX-LIKE 1"/>
    <property type="match status" value="1"/>
</dbReference>
<feature type="domain" description="BRX" evidence="5">
    <location>
        <begin position="231"/>
        <end position="286"/>
    </location>
</feature>
<dbReference type="HOGENOM" id="CLU_060639_0_0_1"/>
<reference evidence="6 7" key="1">
    <citation type="submission" date="2012-08" db="EMBL/GenBank/DDBJ databases">
        <title>Oryza genome evolution.</title>
        <authorList>
            <person name="Wing R.A."/>
        </authorList>
    </citation>
    <scope>NUCLEOTIDE SEQUENCE</scope>
</reference>
<dbReference type="Proteomes" id="UP000032180">
    <property type="component" value="Chromosome 12"/>
</dbReference>
<evidence type="ECO:0000256" key="1">
    <source>
        <dbReference type="ARBA" id="ARBA00004123"/>
    </source>
</evidence>
<feature type="compositionally biased region" description="Low complexity" evidence="4">
    <location>
        <begin position="184"/>
        <end position="193"/>
    </location>
</feature>
<reference evidence="6" key="3">
    <citation type="submission" date="2015-04" db="UniProtKB">
        <authorList>
            <consortium name="EnsemblPlants"/>
        </authorList>
    </citation>
    <scope>IDENTIFICATION</scope>
</reference>
<evidence type="ECO:0000256" key="3">
    <source>
        <dbReference type="ARBA" id="ARBA00023242"/>
    </source>
</evidence>
<feature type="region of interest" description="Disordered" evidence="4">
    <location>
        <begin position="53"/>
        <end position="74"/>
    </location>
</feature>
<dbReference type="PANTHER" id="PTHR46058:SF16">
    <property type="entry name" value="PROTEIN BREVIS RADIX-LIKE 5-RELATED"/>
    <property type="match status" value="1"/>
</dbReference>
<feature type="region of interest" description="Disordered" evidence="4">
    <location>
        <begin position="157"/>
        <end position="205"/>
    </location>
</feature>
<dbReference type="PROSITE" id="PS51514">
    <property type="entry name" value="BRX"/>
    <property type="match status" value="2"/>
</dbReference>
<evidence type="ECO:0000259" key="5">
    <source>
        <dbReference type="PROSITE" id="PS51514"/>
    </source>
</evidence>